<dbReference type="PaxDb" id="2903-EOD30854"/>
<dbReference type="InterPro" id="IPR013749">
    <property type="entry name" value="PM/HMP-P_kinase-1"/>
</dbReference>
<protein>
    <recommendedName>
        <fullName evidence="1">Pyridoxamine kinase/Phosphomethylpyrimidine kinase domain-containing protein</fullName>
    </recommendedName>
</protein>
<dbReference type="RefSeq" id="XP_005783283.1">
    <property type="nucleotide sequence ID" value="XM_005783226.1"/>
</dbReference>
<dbReference type="AlphaFoldDB" id="A0A0D3K519"/>
<feature type="domain" description="Pyridoxamine kinase/Phosphomethylpyrimidine kinase" evidence="1">
    <location>
        <begin position="23"/>
        <end position="160"/>
    </location>
</feature>
<dbReference type="Pfam" id="PF08543">
    <property type="entry name" value="Phos_pyr_kin"/>
    <property type="match status" value="1"/>
</dbReference>
<dbReference type="eggNOG" id="KOG2598">
    <property type="taxonomic scope" value="Eukaryota"/>
</dbReference>
<dbReference type="KEGG" id="ehx:EMIHUDRAFT_123103"/>
<proteinExistence type="predicted"/>
<dbReference type="HOGENOM" id="CLU_020520_0_3_1"/>
<reference evidence="3" key="1">
    <citation type="journal article" date="2013" name="Nature">
        <title>Pan genome of the phytoplankton Emiliania underpins its global distribution.</title>
        <authorList>
            <person name="Read B.A."/>
            <person name="Kegel J."/>
            <person name="Klute M.J."/>
            <person name="Kuo A."/>
            <person name="Lefebvre S.C."/>
            <person name="Maumus F."/>
            <person name="Mayer C."/>
            <person name="Miller J."/>
            <person name="Monier A."/>
            <person name="Salamov A."/>
            <person name="Young J."/>
            <person name="Aguilar M."/>
            <person name="Claverie J.M."/>
            <person name="Frickenhaus S."/>
            <person name="Gonzalez K."/>
            <person name="Herman E.K."/>
            <person name="Lin Y.C."/>
            <person name="Napier J."/>
            <person name="Ogata H."/>
            <person name="Sarno A.F."/>
            <person name="Shmutz J."/>
            <person name="Schroeder D."/>
            <person name="de Vargas C."/>
            <person name="Verret F."/>
            <person name="von Dassow P."/>
            <person name="Valentin K."/>
            <person name="Van de Peer Y."/>
            <person name="Wheeler G."/>
            <person name="Dacks J.B."/>
            <person name="Delwiche C.F."/>
            <person name="Dyhrman S.T."/>
            <person name="Glockner G."/>
            <person name="John U."/>
            <person name="Richards T."/>
            <person name="Worden A.Z."/>
            <person name="Zhang X."/>
            <person name="Grigoriev I.V."/>
            <person name="Allen A.E."/>
            <person name="Bidle K."/>
            <person name="Borodovsky M."/>
            <person name="Bowler C."/>
            <person name="Brownlee C."/>
            <person name="Cock J.M."/>
            <person name="Elias M."/>
            <person name="Gladyshev V.N."/>
            <person name="Groth M."/>
            <person name="Guda C."/>
            <person name="Hadaegh A."/>
            <person name="Iglesias-Rodriguez M.D."/>
            <person name="Jenkins J."/>
            <person name="Jones B.M."/>
            <person name="Lawson T."/>
            <person name="Leese F."/>
            <person name="Lindquist E."/>
            <person name="Lobanov A."/>
            <person name="Lomsadze A."/>
            <person name="Malik S.B."/>
            <person name="Marsh M.E."/>
            <person name="Mackinder L."/>
            <person name="Mock T."/>
            <person name="Mueller-Roeber B."/>
            <person name="Pagarete A."/>
            <person name="Parker M."/>
            <person name="Probert I."/>
            <person name="Quesneville H."/>
            <person name="Raines C."/>
            <person name="Rensing S.A."/>
            <person name="Riano-Pachon D.M."/>
            <person name="Richier S."/>
            <person name="Rokitta S."/>
            <person name="Shiraiwa Y."/>
            <person name="Soanes D.M."/>
            <person name="van der Giezen M."/>
            <person name="Wahlund T.M."/>
            <person name="Williams B."/>
            <person name="Wilson W."/>
            <person name="Wolfe G."/>
            <person name="Wurch L.L."/>
        </authorList>
    </citation>
    <scope>NUCLEOTIDE SEQUENCE</scope>
</reference>
<dbReference type="PANTHER" id="PTHR20858:SF17">
    <property type="entry name" value="HYDROXYMETHYLPYRIMIDINE_PHOSPHOMETHYLPYRIMIDINE KINASE THI20-RELATED"/>
    <property type="match status" value="1"/>
</dbReference>
<sequence>ALDEHAVAIRVIDPVIVAASGDAGALLGVAAPTSVEEMRAAAAALLDLGPQAVLLKGGRLPAPEAEAAEGGAAEAAEGRAAVGMVDVYADAEYGVVELRYRRVATNNTHGAGCTLAAAVAAELAKQVHSGTGPLQPLEAVRAARAYVAEVFAASAGGKVGTGLRGPLNHARALWRGGSDGAVHDEL</sequence>
<dbReference type="GeneID" id="17276129"/>
<dbReference type="GO" id="GO:0008902">
    <property type="term" value="F:hydroxymethylpyrimidine kinase activity"/>
    <property type="evidence" value="ECO:0007669"/>
    <property type="project" value="TreeGrafter"/>
</dbReference>
<name>A0A0D3K519_EMIH1</name>
<dbReference type="GO" id="GO:0008972">
    <property type="term" value="F:phosphomethylpyrimidine kinase activity"/>
    <property type="evidence" value="ECO:0007669"/>
    <property type="project" value="TreeGrafter"/>
</dbReference>
<dbReference type="Proteomes" id="UP000013827">
    <property type="component" value="Unassembled WGS sequence"/>
</dbReference>
<accession>A0A0D3K519</accession>
<dbReference type="EnsemblProtists" id="EOD30854">
    <property type="protein sequence ID" value="EOD30854"/>
    <property type="gene ID" value="EMIHUDRAFT_123103"/>
</dbReference>
<keyword evidence="3" id="KW-1185">Reference proteome</keyword>
<dbReference type="Gene3D" id="3.40.1190.20">
    <property type="match status" value="1"/>
</dbReference>
<reference evidence="2" key="2">
    <citation type="submission" date="2024-10" db="UniProtKB">
        <authorList>
            <consortium name="EnsemblProtists"/>
        </authorList>
    </citation>
    <scope>IDENTIFICATION</scope>
</reference>
<dbReference type="GO" id="GO:0005829">
    <property type="term" value="C:cytosol"/>
    <property type="evidence" value="ECO:0007669"/>
    <property type="project" value="TreeGrafter"/>
</dbReference>
<dbReference type="InterPro" id="IPR029056">
    <property type="entry name" value="Ribokinase-like"/>
</dbReference>
<dbReference type="GO" id="GO:0009228">
    <property type="term" value="P:thiamine biosynthetic process"/>
    <property type="evidence" value="ECO:0007669"/>
    <property type="project" value="TreeGrafter"/>
</dbReference>
<evidence type="ECO:0000313" key="3">
    <source>
        <dbReference type="Proteomes" id="UP000013827"/>
    </source>
</evidence>
<organism evidence="2 3">
    <name type="scientific">Emiliania huxleyi (strain CCMP1516)</name>
    <dbReference type="NCBI Taxonomy" id="280463"/>
    <lineage>
        <taxon>Eukaryota</taxon>
        <taxon>Haptista</taxon>
        <taxon>Haptophyta</taxon>
        <taxon>Prymnesiophyceae</taxon>
        <taxon>Isochrysidales</taxon>
        <taxon>Noelaerhabdaceae</taxon>
        <taxon>Emiliania</taxon>
    </lineage>
</organism>
<evidence type="ECO:0000313" key="2">
    <source>
        <dbReference type="EnsemblProtists" id="EOD30854"/>
    </source>
</evidence>
<dbReference type="PANTHER" id="PTHR20858">
    <property type="entry name" value="PHOSPHOMETHYLPYRIMIDINE KINASE"/>
    <property type="match status" value="1"/>
</dbReference>
<evidence type="ECO:0000259" key="1">
    <source>
        <dbReference type="Pfam" id="PF08543"/>
    </source>
</evidence>
<dbReference type="STRING" id="2903.R1FC60"/>
<dbReference type="SUPFAM" id="SSF53613">
    <property type="entry name" value="Ribokinase-like"/>
    <property type="match status" value="1"/>
</dbReference>